<dbReference type="EMBL" id="GBRH01166654">
    <property type="protein sequence ID" value="JAE31242.1"/>
    <property type="molecule type" value="Transcribed_RNA"/>
</dbReference>
<organism evidence="1">
    <name type="scientific">Arundo donax</name>
    <name type="common">Giant reed</name>
    <name type="synonym">Donax arundinaceus</name>
    <dbReference type="NCBI Taxonomy" id="35708"/>
    <lineage>
        <taxon>Eukaryota</taxon>
        <taxon>Viridiplantae</taxon>
        <taxon>Streptophyta</taxon>
        <taxon>Embryophyta</taxon>
        <taxon>Tracheophyta</taxon>
        <taxon>Spermatophyta</taxon>
        <taxon>Magnoliopsida</taxon>
        <taxon>Liliopsida</taxon>
        <taxon>Poales</taxon>
        <taxon>Poaceae</taxon>
        <taxon>PACMAD clade</taxon>
        <taxon>Arundinoideae</taxon>
        <taxon>Arundineae</taxon>
        <taxon>Arundo</taxon>
    </lineage>
</organism>
<accession>A0A0A9H3A8</accession>
<reference evidence="1" key="2">
    <citation type="journal article" date="2015" name="Data Brief">
        <title>Shoot transcriptome of the giant reed, Arundo donax.</title>
        <authorList>
            <person name="Barrero R.A."/>
            <person name="Guerrero F.D."/>
            <person name="Moolhuijzen P."/>
            <person name="Goolsby J.A."/>
            <person name="Tidwell J."/>
            <person name="Bellgard S.E."/>
            <person name="Bellgard M.I."/>
        </authorList>
    </citation>
    <scope>NUCLEOTIDE SEQUENCE</scope>
    <source>
        <tissue evidence="1">Shoot tissue taken approximately 20 cm above the soil surface</tissue>
    </source>
</reference>
<reference evidence="1" key="1">
    <citation type="submission" date="2014-09" db="EMBL/GenBank/DDBJ databases">
        <authorList>
            <person name="Magalhaes I.L.F."/>
            <person name="Oliveira U."/>
            <person name="Santos F.R."/>
            <person name="Vidigal T.H.D.A."/>
            <person name="Brescovit A.D."/>
            <person name="Santos A.J."/>
        </authorList>
    </citation>
    <scope>NUCLEOTIDE SEQUENCE</scope>
    <source>
        <tissue evidence="1">Shoot tissue taken approximately 20 cm above the soil surface</tissue>
    </source>
</reference>
<dbReference type="AlphaFoldDB" id="A0A0A9H3A8"/>
<sequence length="34" mass="4009">MGLSHLKFSLNVLRCGFSKIFWTKYLIHSLNKLL</sequence>
<protein>
    <submittedName>
        <fullName evidence="1">Uncharacterized protein</fullName>
    </submittedName>
</protein>
<evidence type="ECO:0000313" key="1">
    <source>
        <dbReference type="EMBL" id="JAE31242.1"/>
    </source>
</evidence>
<proteinExistence type="predicted"/>
<name>A0A0A9H3A8_ARUDO</name>